<sequence>MFTAILLVKINIIERCYAKTPGINSSPTVDFDLLQQTIHRKLSQDSSDSSAINVQVFHRLTDDVDGKNVCLSESAWEMHDEDVFLRGRLPIPDSEGYLQKKGNVAFIVYKSYTVEHQRSAVDEPMRFKMPLPIPEPASQDILLISDEMIEAIKAFFTQCSTFRTEFPDVNETERMWKEFDGRRSDGRYSDEYFARSDQIR</sequence>
<organism evidence="1 2">
    <name type="scientific">Conoideocrella luteorostrata</name>
    <dbReference type="NCBI Taxonomy" id="1105319"/>
    <lineage>
        <taxon>Eukaryota</taxon>
        <taxon>Fungi</taxon>
        <taxon>Dikarya</taxon>
        <taxon>Ascomycota</taxon>
        <taxon>Pezizomycotina</taxon>
        <taxon>Sordariomycetes</taxon>
        <taxon>Hypocreomycetidae</taxon>
        <taxon>Hypocreales</taxon>
        <taxon>Clavicipitaceae</taxon>
        <taxon>Conoideocrella</taxon>
    </lineage>
</organism>
<reference evidence="1" key="1">
    <citation type="submission" date="2023-06" db="EMBL/GenBank/DDBJ databases">
        <title>Conoideocrella luteorostrata (Hypocreales: Clavicipitaceae), a potential biocontrol fungus for elongate hemlock scale in United States Christmas tree production areas.</title>
        <authorList>
            <person name="Barrett H."/>
            <person name="Lovett B."/>
            <person name="Macias A.M."/>
            <person name="Stajich J.E."/>
            <person name="Kasson M.T."/>
        </authorList>
    </citation>
    <scope>NUCLEOTIDE SEQUENCE</scope>
    <source>
        <strain evidence="1">ARSEF 14590</strain>
    </source>
</reference>
<dbReference type="EMBL" id="JASWJB010000259">
    <property type="protein sequence ID" value="KAK2592554.1"/>
    <property type="molecule type" value="Genomic_DNA"/>
</dbReference>
<comment type="caution">
    <text evidence="1">The sequence shown here is derived from an EMBL/GenBank/DDBJ whole genome shotgun (WGS) entry which is preliminary data.</text>
</comment>
<protein>
    <submittedName>
        <fullName evidence="1">Uncharacterized protein</fullName>
    </submittedName>
</protein>
<evidence type="ECO:0000313" key="2">
    <source>
        <dbReference type="Proteomes" id="UP001251528"/>
    </source>
</evidence>
<dbReference type="Proteomes" id="UP001251528">
    <property type="component" value="Unassembled WGS sequence"/>
</dbReference>
<accession>A0AAJ0CGJ1</accession>
<evidence type="ECO:0000313" key="1">
    <source>
        <dbReference type="EMBL" id="KAK2592554.1"/>
    </source>
</evidence>
<keyword evidence="2" id="KW-1185">Reference proteome</keyword>
<proteinExistence type="predicted"/>
<name>A0AAJ0CGJ1_9HYPO</name>
<dbReference type="AlphaFoldDB" id="A0AAJ0CGJ1"/>
<gene>
    <name evidence="1" type="ORF">QQS21_009734</name>
</gene>